<protein>
    <submittedName>
        <fullName evidence="1">Uncharacterized protein</fullName>
    </submittedName>
</protein>
<evidence type="ECO:0000313" key="1">
    <source>
        <dbReference type="EMBL" id="TRX40061.1"/>
    </source>
</evidence>
<dbReference type="RefSeq" id="WP_144256141.1">
    <property type="nucleotide sequence ID" value="NZ_VJZT01000006.1"/>
</dbReference>
<organism evidence="1 2">
    <name type="scientific">Flavobacterium restrictum</name>
    <dbReference type="NCBI Taxonomy" id="2594428"/>
    <lineage>
        <taxon>Bacteria</taxon>
        <taxon>Pseudomonadati</taxon>
        <taxon>Bacteroidota</taxon>
        <taxon>Flavobacteriia</taxon>
        <taxon>Flavobacteriales</taxon>
        <taxon>Flavobacteriaceae</taxon>
        <taxon>Flavobacterium</taxon>
    </lineage>
</organism>
<sequence>MNIATQRNNIVHRVLDITDSELLKEIEELLNKNVFTYTASGKALSVKEYKNHLDKILIASDSGTLGYSTLEAKNKIIR</sequence>
<dbReference type="OrthoDB" id="1366083at2"/>
<dbReference type="EMBL" id="VJZT01000006">
    <property type="protein sequence ID" value="TRX40061.1"/>
    <property type="molecule type" value="Genomic_DNA"/>
</dbReference>
<name>A0A553E544_9FLAO</name>
<dbReference type="Proteomes" id="UP000316371">
    <property type="component" value="Unassembled WGS sequence"/>
</dbReference>
<gene>
    <name evidence="1" type="ORF">FNW21_07585</name>
</gene>
<keyword evidence="2" id="KW-1185">Reference proteome</keyword>
<reference evidence="1 2" key="1">
    <citation type="submission" date="2019-07" db="EMBL/GenBank/DDBJ databases">
        <title>Novel species of Flavobacterium.</title>
        <authorList>
            <person name="Liu Q."/>
            <person name="Xin Y.-H."/>
        </authorList>
    </citation>
    <scope>NUCLEOTIDE SEQUENCE [LARGE SCALE GENOMIC DNA]</scope>
    <source>
        <strain evidence="1 2">LB1R34</strain>
    </source>
</reference>
<comment type="caution">
    <text evidence="1">The sequence shown here is derived from an EMBL/GenBank/DDBJ whole genome shotgun (WGS) entry which is preliminary data.</text>
</comment>
<dbReference type="AlphaFoldDB" id="A0A553E544"/>
<evidence type="ECO:0000313" key="2">
    <source>
        <dbReference type="Proteomes" id="UP000316371"/>
    </source>
</evidence>
<proteinExistence type="predicted"/>
<accession>A0A553E544</accession>